<keyword evidence="6" id="KW-1185">Reference proteome</keyword>
<gene>
    <name evidence="5" type="ORF">FNF29_05043</name>
</gene>
<feature type="region of interest" description="Disordered" evidence="1">
    <location>
        <begin position="621"/>
        <end position="642"/>
    </location>
</feature>
<protein>
    <recommendedName>
        <fullName evidence="7">U3 small nucleolar RNA-associated protein 22</fullName>
    </recommendedName>
</protein>
<dbReference type="GO" id="GO:0034456">
    <property type="term" value="C:UTP-C complex"/>
    <property type="evidence" value="ECO:0007669"/>
    <property type="project" value="TreeGrafter"/>
</dbReference>
<evidence type="ECO:0000313" key="6">
    <source>
        <dbReference type="Proteomes" id="UP000323011"/>
    </source>
</evidence>
<dbReference type="GO" id="GO:0006364">
    <property type="term" value="P:rRNA processing"/>
    <property type="evidence" value="ECO:0007669"/>
    <property type="project" value="TreeGrafter"/>
</dbReference>
<evidence type="ECO:0000313" key="5">
    <source>
        <dbReference type="EMBL" id="KAA0150706.1"/>
    </source>
</evidence>
<feature type="compositionally biased region" description="Acidic residues" evidence="1">
    <location>
        <begin position="386"/>
        <end position="429"/>
    </location>
</feature>
<dbReference type="Pfam" id="PF17406">
    <property type="entry name" value="Nrap_D5"/>
    <property type="match status" value="1"/>
</dbReference>
<feature type="domain" description="Nrap protein" evidence="4">
    <location>
        <begin position="1207"/>
        <end position="1357"/>
    </location>
</feature>
<feature type="compositionally biased region" description="Acidic residues" evidence="1">
    <location>
        <begin position="436"/>
        <end position="445"/>
    </location>
</feature>
<evidence type="ECO:0000259" key="2">
    <source>
        <dbReference type="Pfam" id="PF17404"/>
    </source>
</evidence>
<sequence>MAGAPGSVLAMQVDALESAVSVPYDSLGLASLALRSAREAVLAAPAGALTWSKDALPGLQRAGVRVEGTALQFRAPEEAGVRVGGSFLLRSMVRPATSIDMMVEMPAEAEEGKDAMLGPRDAKNAAYADKRSLYLSRLAKSLAACPDVERVDLEALGHDLQWPCLRVRPRWGLLQLRQEADEAGEALPEVEPEAHRERPGKRPRPASAGAATVKAADRARDEAAALARVPAVVRQFSLRVIVTVPAAALGPVALRPLWNNIARLTHADRPQPPTPVYNGRMLAECTAEPWRRAAHAVTSELPVIARVAGLLKTWARRRGLHRSFDGWSGFALTALTVAMAEDGVFAACEVDAASALRAALLWLADTDLTQRTMWVRGVVAAASEPDGIDEDDEDDEASSDVGSDEDDDDDDEEEEEEEDDDDDDDEEAADAGSEGDGADDSTDEEAAAGEVHFPADDKAAEEDFRAAYACCIILDVRGAPRANLTWAVSAAACKELQAEAAVACTALGHPGPRLAALAVGTDPATLEAAGLLTKAGAAVPPPTGTALPVRDGVEMPTAVSTVQSTPLADAFSAVFGAPVSPHERWDLVISFPLPPRPADVVATLAGRPAVVAGAASAAAASRKRGRVEPAGALPGAKAEPTTDGAAFRALAAEEETATGALPGSDADAMLDRPWHVFALQRAEDILQRGFEGRATALRVLPCVSRPAGGAGGKRRDDAADWAAPDELVWASGLAPQGPVAAAGQDRDAVPARSPAVVGAWVCLRLDPSAAFKATVRGPAAGDGSGRRAQQAAAAFRALWGPKAQLRRFKDGAVVESAVFGGPDTHRTAVPLRIATHLLALHLGVPADAVSAPSLPLDAMLERPVPMAARSADAAGPTRWATTSAAAFAQLDAAATRLRAVLGDLGLAVPLKVRDVRLVGPAARGTSELPPCPHPLAGGRAARTAAFGVLATGDAAGSADASPERAAVTAAAAAAAGETTASQVLPVVDGVIQLESSQRWPDEPDAIAATRTALLLRMASAIEDRFGVASGKKKRSHTSETALEAGVGGKDTGVVAVASHSGLVVMLDGFAFRLRLHYPREMVVLAKIARRTVRGVLSPAMIAAAAGAAASSAAVAADAALPIAVDPALEGVLDDDPSAAARPVAGFVNVGELNPSAAGFGIANSAIPVIQTRVGPAEAARRLADLRLSCVLRPRHADLARALAQRVPAFGAAVRLARMWLRAQGLAAALPHEATELLCAQAFCDPRPGVIPATPLPAFTRFLTLLADHDWAGAPLLVDLGGEATADDHRTLLARFRAIRAAKREDGSPGGAPAFIVSPLLRAAGRWQAAWTRSAPSAGALGLLVSRARASLLALKAWRRASLHPEWVVASLVAGRSAKADGVAALPAPASSVTALAAIAARGPQMGGAGAVLAKSGLASLPERAARVLAAAMANTADASAAWALADLSATALAAVRAADWLGHSVLASAMAASSSEAAAPAPRGKRGKKGKASSTAAAAAPSAEAIAAAVSVSRLGSPLAWAAPEGTEAGTGSLLPHFAAPGATGRASSTPVDFAAWRALFAPAAALHGADLVLSLDASLLPRRDGWLVGASAQLCPDPEDAHSQELGGFTGALGADMGASAAALRAALARAKGSKAKRAPASHAASSAATSMLALPAAANTADEARTHLLPAMDPAASLVADLNDKFGSVATFVLDDASSASVGVFLRGKAAGAVAGKSGLAEALGHAAASAAAAAASGGKASKPEPAALAEAGTSWLAVLDVVKGARAAGAGLITGVRLGAGQ</sequence>
<name>A0A5A8CC89_CAFRO</name>
<evidence type="ECO:0000259" key="4">
    <source>
        <dbReference type="Pfam" id="PF17406"/>
    </source>
</evidence>
<dbReference type="Proteomes" id="UP000323011">
    <property type="component" value="Unassembled WGS sequence"/>
</dbReference>
<dbReference type="Pfam" id="PF17404">
    <property type="entry name" value="Nrap_D3"/>
    <property type="match status" value="1"/>
</dbReference>
<feature type="domain" description="Nrap protein" evidence="3">
    <location>
        <begin position="880"/>
        <end position="1088"/>
    </location>
</feature>
<reference evidence="5 6" key="1">
    <citation type="submission" date="2019-07" db="EMBL/GenBank/DDBJ databases">
        <title>Genomes of Cafeteria roenbergensis.</title>
        <authorList>
            <person name="Fischer M.G."/>
            <person name="Hackl T."/>
            <person name="Roman M."/>
        </authorList>
    </citation>
    <scope>NUCLEOTIDE SEQUENCE [LARGE SCALE GENOMIC DNA]</scope>
    <source>
        <strain evidence="5 6">BVI</strain>
    </source>
</reference>
<proteinExistence type="predicted"/>
<evidence type="ECO:0000259" key="3">
    <source>
        <dbReference type="Pfam" id="PF17405"/>
    </source>
</evidence>
<feature type="region of interest" description="Disordered" evidence="1">
    <location>
        <begin position="183"/>
        <end position="210"/>
    </location>
</feature>
<evidence type="ECO:0008006" key="7">
    <source>
        <dbReference type="Google" id="ProtNLM"/>
    </source>
</evidence>
<accession>A0A5A8CC89</accession>
<feature type="domain" description="Nrap protein" evidence="2">
    <location>
        <begin position="761"/>
        <end position="842"/>
    </location>
</feature>
<dbReference type="PANTHER" id="PTHR17972">
    <property type="entry name" value="NUCLEOLAR RNA-ASSOCIATED PROTEIN"/>
    <property type="match status" value="1"/>
</dbReference>
<evidence type="ECO:0000256" key="1">
    <source>
        <dbReference type="SAM" id="MobiDB-lite"/>
    </source>
</evidence>
<dbReference type="GO" id="GO:0006409">
    <property type="term" value="P:tRNA export from nucleus"/>
    <property type="evidence" value="ECO:0007669"/>
    <property type="project" value="TreeGrafter"/>
</dbReference>
<dbReference type="InterPro" id="IPR005554">
    <property type="entry name" value="NOL6/Upt22"/>
</dbReference>
<dbReference type="GO" id="GO:0032040">
    <property type="term" value="C:small-subunit processome"/>
    <property type="evidence" value="ECO:0007669"/>
    <property type="project" value="TreeGrafter"/>
</dbReference>
<feature type="region of interest" description="Disordered" evidence="1">
    <location>
        <begin position="382"/>
        <end position="445"/>
    </location>
</feature>
<dbReference type="InterPro" id="IPR035369">
    <property type="entry name" value="Nrap_D4"/>
</dbReference>
<dbReference type="Gene3D" id="1.10.1410.10">
    <property type="match status" value="1"/>
</dbReference>
<organism evidence="5 6">
    <name type="scientific">Cafeteria roenbergensis</name>
    <name type="common">Marine flagellate</name>
    <dbReference type="NCBI Taxonomy" id="33653"/>
    <lineage>
        <taxon>Eukaryota</taxon>
        <taxon>Sar</taxon>
        <taxon>Stramenopiles</taxon>
        <taxon>Bigyra</taxon>
        <taxon>Opalozoa</taxon>
        <taxon>Bicosoecida</taxon>
        <taxon>Cafeteriaceae</taxon>
        <taxon>Cafeteria</taxon>
    </lineage>
</organism>
<dbReference type="GO" id="GO:0032545">
    <property type="term" value="C:CURI complex"/>
    <property type="evidence" value="ECO:0007669"/>
    <property type="project" value="TreeGrafter"/>
</dbReference>
<comment type="caution">
    <text evidence="5">The sequence shown here is derived from an EMBL/GenBank/DDBJ whole genome shotgun (WGS) entry which is preliminary data.</text>
</comment>
<dbReference type="Pfam" id="PF17405">
    <property type="entry name" value="Nrap_D4"/>
    <property type="match status" value="1"/>
</dbReference>
<dbReference type="PANTHER" id="PTHR17972:SF0">
    <property type="entry name" value="NUCLEOLAR PROTEIN 6"/>
    <property type="match status" value="1"/>
</dbReference>
<dbReference type="InterPro" id="IPR035370">
    <property type="entry name" value="Nrap_D5"/>
</dbReference>
<dbReference type="EMBL" id="VLTN01000032">
    <property type="protein sequence ID" value="KAA0150706.1"/>
    <property type="molecule type" value="Genomic_DNA"/>
</dbReference>
<dbReference type="InterPro" id="IPR035368">
    <property type="entry name" value="Nrap_D3"/>
</dbReference>